<dbReference type="InterPro" id="IPR036291">
    <property type="entry name" value="NAD(P)-bd_dom_sf"/>
</dbReference>
<dbReference type="PANTHER" id="PTHR24321:SF8">
    <property type="entry name" value="ESTRADIOL 17-BETA-DEHYDROGENASE 8-RELATED"/>
    <property type="match status" value="1"/>
</dbReference>
<protein>
    <submittedName>
        <fullName evidence="3">Uncharacterized protein</fullName>
    </submittedName>
</protein>
<accession>A0ABR0ECW2</accession>
<proteinExistence type="inferred from homology"/>
<reference evidence="3 4" key="1">
    <citation type="journal article" date="2023" name="G3 (Bethesda)">
        <title>A chromosome-level genome assembly of Zasmidium syzygii isolated from banana leaves.</title>
        <authorList>
            <person name="van Westerhoven A.C."/>
            <person name="Mehrabi R."/>
            <person name="Talebi R."/>
            <person name="Steentjes M.B.F."/>
            <person name="Corcolon B."/>
            <person name="Chong P.A."/>
            <person name="Kema G.H.J."/>
            <person name="Seidl M.F."/>
        </authorList>
    </citation>
    <scope>NUCLEOTIDE SEQUENCE [LARGE SCALE GENOMIC DNA]</scope>
    <source>
        <strain evidence="3 4">P124</strain>
    </source>
</reference>
<organism evidence="3 4">
    <name type="scientific">Zasmidium cellare</name>
    <name type="common">Wine cellar mold</name>
    <name type="synonym">Racodium cellare</name>
    <dbReference type="NCBI Taxonomy" id="395010"/>
    <lineage>
        <taxon>Eukaryota</taxon>
        <taxon>Fungi</taxon>
        <taxon>Dikarya</taxon>
        <taxon>Ascomycota</taxon>
        <taxon>Pezizomycotina</taxon>
        <taxon>Dothideomycetes</taxon>
        <taxon>Dothideomycetidae</taxon>
        <taxon>Mycosphaerellales</taxon>
        <taxon>Mycosphaerellaceae</taxon>
        <taxon>Zasmidium</taxon>
    </lineage>
</organism>
<evidence type="ECO:0000313" key="4">
    <source>
        <dbReference type="Proteomes" id="UP001305779"/>
    </source>
</evidence>
<dbReference type="InterPro" id="IPR002347">
    <property type="entry name" value="SDR_fam"/>
</dbReference>
<evidence type="ECO:0000256" key="1">
    <source>
        <dbReference type="ARBA" id="ARBA00006484"/>
    </source>
</evidence>
<dbReference type="Proteomes" id="UP001305779">
    <property type="component" value="Unassembled WGS sequence"/>
</dbReference>
<keyword evidence="4" id="KW-1185">Reference proteome</keyword>
<sequence length="324" mass="34526">MQQPVIVITGAGGCGLAAARRLSSGRKVILGSRSQKSLETAKSTLEWEGHQVETHQVDISDSDSVQNFAKQAAAAGPLEVIVHTSGISPAQVNGEVQKILDVNLLGTAYVIDAFLPYVGPGTSLICVSSIAAHMTWLSGAPTPALEKHFATAPSSQLLDHEDFKTLNVDDTRKAYPISKRANNLRVEGFVTAYGDKGARINSISPAGIMTKMFYQEVEGGSPEGMEWMKQSSGLKRHATPEDVVAAIAFLASRDASFITGTDILLDGGARAGMAWNPYGGGLPGAKKETNGKLPSFYNNKEQVRIGFSAAIDRSPYCVIFADLW</sequence>
<dbReference type="Pfam" id="PF00106">
    <property type="entry name" value="adh_short"/>
    <property type="match status" value="1"/>
</dbReference>
<gene>
    <name evidence="3" type="ORF">PRZ48_009613</name>
</gene>
<dbReference type="CDD" id="cd05233">
    <property type="entry name" value="SDR_c"/>
    <property type="match status" value="1"/>
</dbReference>
<comment type="similarity">
    <text evidence="1">Belongs to the short-chain dehydrogenases/reductases (SDR) family.</text>
</comment>
<evidence type="ECO:0000313" key="3">
    <source>
        <dbReference type="EMBL" id="KAK4499101.1"/>
    </source>
</evidence>
<dbReference type="Pfam" id="PF13561">
    <property type="entry name" value="adh_short_C2"/>
    <property type="match status" value="1"/>
</dbReference>
<name>A0ABR0ECW2_ZASCE</name>
<evidence type="ECO:0000256" key="2">
    <source>
        <dbReference type="ARBA" id="ARBA00023002"/>
    </source>
</evidence>
<comment type="caution">
    <text evidence="3">The sequence shown here is derived from an EMBL/GenBank/DDBJ whole genome shotgun (WGS) entry which is preliminary data.</text>
</comment>
<dbReference type="EMBL" id="JAXOVC010000007">
    <property type="protein sequence ID" value="KAK4499101.1"/>
    <property type="molecule type" value="Genomic_DNA"/>
</dbReference>
<keyword evidence="2" id="KW-0560">Oxidoreductase</keyword>
<dbReference type="SUPFAM" id="SSF51735">
    <property type="entry name" value="NAD(P)-binding Rossmann-fold domains"/>
    <property type="match status" value="1"/>
</dbReference>
<dbReference type="Gene3D" id="3.40.50.720">
    <property type="entry name" value="NAD(P)-binding Rossmann-like Domain"/>
    <property type="match status" value="1"/>
</dbReference>
<dbReference type="PANTHER" id="PTHR24321">
    <property type="entry name" value="DEHYDROGENASES, SHORT CHAIN"/>
    <property type="match status" value="1"/>
</dbReference>
<dbReference type="PRINTS" id="PR00081">
    <property type="entry name" value="GDHRDH"/>
</dbReference>